<reference evidence="3 4" key="1">
    <citation type="submission" date="2015-02" db="EMBL/GenBank/DDBJ databases">
        <title>Single cell genomics of a rare environmental alphaproteobacterium provides unique insights into Rickettsiaceae evolution.</title>
        <authorList>
            <person name="Martijn J."/>
            <person name="Schulz F."/>
            <person name="Zaremba-Niedzwiedzka K."/>
            <person name="Viklund J."/>
            <person name="Stepanauskas R."/>
            <person name="Andersson S.G.E."/>
            <person name="Horn M."/>
            <person name="Guy L."/>
            <person name="Ettema T.J.G."/>
        </authorList>
    </citation>
    <scope>NUCLEOTIDE SEQUENCE [LARGE SCALE GENOMIC DNA]</scope>
    <source>
        <strain evidence="3 4">SCGC AAA041-L04</strain>
    </source>
</reference>
<sequence length="214" mass="23917">MKIRFLPLLLVVSLLFLVAKVVDIIDSDVKVTNKLIIADISLASEAPPAAEAAKPADDPNVLTKRPTEFNCNKGQFSEIELDILKNLAKRREELEQWSRDVSEKETILKAAEIKADKKITQLSSLKDQVSDLLKSYNEKEDMKISSLVQIYEAMKPKDAAKILESLDMDILLQVIDKMNKSKTAPILAQMNPQIATDLTTEFANQKKLPNPTSP</sequence>
<evidence type="ECO:0000259" key="2">
    <source>
        <dbReference type="Pfam" id="PF03448"/>
    </source>
</evidence>
<evidence type="ECO:0000313" key="3">
    <source>
        <dbReference type="EMBL" id="KKB96554.1"/>
    </source>
</evidence>
<dbReference type="Proteomes" id="UP000033358">
    <property type="component" value="Unassembled WGS sequence"/>
</dbReference>
<comment type="caution">
    <text evidence="3">The sequence shown here is derived from an EMBL/GenBank/DDBJ whole genome shotgun (WGS) entry which is preliminary data.</text>
</comment>
<proteinExistence type="predicted"/>
<dbReference type="SUPFAM" id="SSF158791">
    <property type="entry name" value="MgtE N-terminal domain-like"/>
    <property type="match status" value="1"/>
</dbReference>
<protein>
    <recommendedName>
        <fullName evidence="2">Magnesium transporter MgtE intracellular domain-containing protein</fullName>
    </recommendedName>
</protein>
<dbReference type="AlphaFoldDB" id="A0A0F5MPQ2"/>
<gene>
    <name evidence="3" type="ORF">SZ25_00369</name>
</gene>
<keyword evidence="4" id="KW-1185">Reference proteome</keyword>
<organism evidence="3 4">
    <name type="scientific">Candidatus Arcanibacter lacustris</name>
    <dbReference type="NCBI Taxonomy" id="1607817"/>
    <lineage>
        <taxon>Bacteria</taxon>
        <taxon>Pseudomonadati</taxon>
        <taxon>Pseudomonadota</taxon>
        <taxon>Alphaproteobacteria</taxon>
        <taxon>Rickettsiales</taxon>
        <taxon>Candidatus Arcanibacter</taxon>
    </lineage>
</organism>
<feature type="coiled-coil region" evidence="1">
    <location>
        <begin position="94"/>
        <end position="142"/>
    </location>
</feature>
<feature type="domain" description="Magnesium transporter MgtE intracellular" evidence="2">
    <location>
        <begin position="142"/>
        <end position="202"/>
    </location>
</feature>
<evidence type="ECO:0000313" key="4">
    <source>
        <dbReference type="Proteomes" id="UP000033358"/>
    </source>
</evidence>
<keyword evidence="1" id="KW-0175">Coiled coil</keyword>
<evidence type="ECO:0000256" key="1">
    <source>
        <dbReference type="SAM" id="Coils"/>
    </source>
</evidence>
<dbReference type="InterPro" id="IPR006668">
    <property type="entry name" value="Mg_transptr_MgtE_intracell_dom"/>
</dbReference>
<dbReference type="EMBL" id="JYHA01000058">
    <property type="protein sequence ID" value="KKB96554.1"/>
    <property type="molecule type" value="Genomic_DNA"/>
</dbReference>
<accession>A0A0F5MPQ2</accession>
<name>A0A0F5MPQ2_9RICK</name>
<dbReference type="Pfam" id="PF03448">
    <property type="entry name" value="MgtE_N"/>
    <property type="match status" value="1"/>
</dbReference>